<dbReference type="HOGENOM" id="CLU_2928924_0_0_1"/>
<evidence type="ECO:0000313" key="1">
    <source>
        <dbReference type="EMBL" id="EJF60502.1"/>
    </source>
</evidence>
<feature type="non-terminal residue" evidence="1">
    <location>
        <position position="1"/>
    </location>
</feature>
<dbReference type="EMBL" id="JH719415">
    <property type="protein sequence ID" value="EJF60502.1"/>
    <property type="molecule type" value="Genomic_DNA"/>
</dbReference>
<dbReference type="KEGG" id="dsq:DICSQDRAFT_33654"/>
<sequence>SEKPFCGSWNRLLNTLFPVDTMFEVAPQLPAVTACKRVDFVVLLIHVCATPVLIVEVKPPA</sequence>
<protein>
    <submittedName>
        <fullName evidence="1">Uncharacterized protein</fullName>
    </submittedName>
</protein>
<evidence type="ECO:0000313" key="2">
    <source>
        <dbReference type="Proteomes" id="UP000053319"/>
    </source>
</evidence>
<proteinExistence type="predicted"/>
<dbReference type="RefSeq" id="XP_007366641.1">
    <property type="nucleotide sequence ID" value="XM_007366579.1"/>
</dbReference>
<feature type="non-terminal residue" evidence="1">
    <location>
        <position position="61"/>
    </location>
</feature>
<name>R7SZU7_DICSQ</name>
<dbReference type="Proteomes" id="UP000053319">
    <property type="component" value="Unassembled WGS sequence"/>
</dbReference>
<accession>R7SZU7</accession>
<dbReference type="AlphaFoldDB" id="R7SZU7"/>
<organism evidence="1 2">
    <name type="scientific">Dichomitus squalens (strain LYAD-421)</name>
    <name type="common">Western red white-rot fungus</name>
    <dbReference type="NCBI Taxonomy" id="732165"/>
    <lineage>
        <taxon>Eukaryota</taxon>
        <taxon>Fungi</taxon>
        <taxon>Dikarya</taxon>
        <taxon>Basidiomycota</taxon>
        <taxon>Agaricomycotina</taxon>
        <taxon>Agaricomycetes</taxon>
        <taxon>Polyporales</taxon>
        <taxon>Polyporaceae</taxon>
        <taxon>Dichomitus</taxon>
    </lineage>
</organism>
<dbReference type="GeneID" id="18841784"/>
<reference evidence="1 2" key="1">
    <citation type="journal article" date="2012" name="Science">
        <title>The Paleozoic origin of enzymatic lignin decomposition reconstructed from 31 fungal genomes.</title>
        <authorList>
            <person name="Floudas D."/>
            <person name="Binder M."/>
            <person name="Riley R."/>
            <person name="Barry K."/>
            <person name="Blanchette R.A."/>
            <person name="Henrissat B."/>
            <person name="Martinez A.T."/>
            <person name="Otillar R."/>
            <person name="Spatafora J.W."/>
            <person name="Yadav J.S."/>
            <person name="Aerts A."/>
            <person name="Benoit I."/>
            <person name="Boyd A."/>
            <person name="Carlson A."/>
            <person name="Copeland A."/>
            <person name="Coutinho P.M."/>
            <person name="de Vries R.P."/>
            <person name="Ferreira P."/>
            <person name="Findley K."/>
            <person name="Foster B."/>
            <person name="Gaskell J."/>
            <person name="Glotzer D."/>
            <person name="Gorecki P."/>
            <person name="Heitman J."/>
            <person name="Hesse C."/>
            <person name="Hori C."/>
            <person name="Igarashi K."/>
            <person name="Jurgens J.A."/>
            <person name="Kallen N."/>
            <person name="Kersten P."/>
            <person name="Kohler A."/>
            <person name="Kuees U."/>
            <person name="Kumar T.K.A."/>
            <person name="Kuo A."/>
            <person name="LaButti K."/>
            <person name="Larrondo L.F."/>
            <person name="Lindquist E."/>
            <person name="Ling A."/>
            <person name="Lombard V."/>
            <person name="Lucas S."/>
            <person name="Lundell T."/>
            <person name="Martin R."/>
            <person name="McLaughlin D.J."/>
            <person name="Morgenstern I."/>
            <person name="Morin E."/>
            <person name="Murat C."/>
            <person name="Nagy L.G."/>
            <person name="Nolan M."/>
            <person name="Ohm R.A."/>
            <person name="Patyshakuliyeva A."/>
            <person name="Rokas A."/>
            <person name="Ruiz-Duenas F.J."/>
            <person name="Sabat G."/>
            <person name="Salamov A."/>
            <person name="Samejima M."/>
            <person name="Schmutz J."/>
            <person name="Slot J.C."/>
            <person name="St John F."/>
            <person name="Stenlid J."/>
            <person name="Sun H."/>
            <person name="Sun S."/>
            <person name="Syed K."/>
            <person name="Tsang A."/>
            <person name="Wiebenga A."/>
            <person name="Young D."/>
            <person name="Pisabarro A."/>
            <person name="Eastwood D.C."/>
            <person name="Martin F."/>
            <person name="Cullen D."/>
            <person name="Grigoriev I.V."/>
            <person name="Hibbett D.S."/>
        </authorList>
    </citation>
    <scope>NUCLEOTIDE SEQUENCE [LARGE SCALE GENOMIC DNA]</scope>
    <source>
        <strain evidence="1 2">LYAD-421 SS1</strain>
    </source>
</reference>
<gene>
    <name evidence="1" type="ORF">DICSQDRAFT_33654</name>
</gene>